<name>A0A075GBE7_9EURY</name>
<proteinExistence type="predicted"/>
<gene>
    <name evidence="5" type="primary">RIB5</name>
    <name evidence="5" type="synonym">ribE</name>
</gene>
<feature type="domain" description="Lumazine-binding" evidence="4">
    <location>
        <begin position="97"/>
        <end position="193"/>
    </location>
</feature>
<dbReference type="GO" id="GO:0009231">
    <property type="term" value="P:riboflavin biosynthetic process"/>
    <property type="evidence" value="ECO:0007669"/>
    <property type="project" value="TreeGrafter"/>
</dbReference>
<evidence type="ECO:0000256" key="3">
    <source>
        <dbReference type="PROSITE-ProRule" id="PRU00524"/>
    </source>
</evidence>
<dbReference type="EMBL" id="KF900560">
    <property type="protein sequence ID" value="AIE99311.1"/>
    <property type="molecule type" value="Genomic_DNA"/>
</dbReference>
<dbReference type="NCBIfam" id="NF006767">
    <property type="entry name" value="PRK09289.1"/>
    <property type="match status" value="1"/>
</dbReference>
<dbReference type="InterPro" id="IPR017938">
    <property type="entry name" value="Riboflavin_synthase-like_b-brl"/>
</dbReference>
<dbReference type="PANTHER" id="PTHR21098">
    <property type="entry name" value="RIBOFLAVIN SYNTHASE ALPHA CHAIN"/>
    <property type="match status" value="1"/>
</dbReference>
<evidence type="ECO:0000259" key="4">
    <source>
        <dbReference type="PROSITE" id="PS51177"/>
    </source>
</evidence>
<keyword evidence="5" id="KW-0808">Transferase</keyword>
<feature type="repeat" description="Lumazine-binding" evidence="3">
    <location>
        <begin position="97"/>
        <end position="193"/>
    </location>
</feature>
<feature type="repeat" description="Lumazine-binding" evidence="3">
    <location>
        <begin position="1"/>
        <end position="96"/>
    </location>
</feature>
<dbReference type="GO" id="GO:0004746">
    <property type="term" value="F:riboflavin synthase activity"/>
    <property type="evidence" value="ECO:0007669"/>
    <property type="project" value="UniProtKB-UniRule"/>
</dbReference>
<dbReference type="InterPro" id="IPR023366">
    <property type="entry name" value="ATP_synth_asu-like_sf"/>
</dbReference>
<reference evidence="5" key="1">
    <citation type="journal article" date="2014" name="Genome Biol. Evol.">
        <title>Pangenome evidence for extensive interdomain horizontal transfer affecting lineage core and shell genes in uncultured planktonic thaumarchaeota and euryarchaeota.</title>
        <authorList>
            <person name="Deschamps P."/>
            <person name="Zivanovic Y."/>
            <person name="Moreira D."/>
            <person name="Rodriguez-Valera F."/>
            <person name="Lopez-Garcia P."/>
        </authorList>
    </citation>
    <scope>NUCLEOTIDE SEQUENCE</scope>
</reference>
<dbReference type="InterPro" id="IPR026017">
    <property type="entry name" value="Lumazine-bd_dom"/>
</dbReference>
<protein>
    <recommendedName>
        <fullName evidence="2">Riboflavin synthase</fullName>
        <ecNumber evidence="2">2.5.1.9</ecNumber>
    </recommendedName>
</protein>
<dbReference type="NCBIfam" id="TIGR00187">
    <property type="entry name" value="ribE"/>
    <property type="match status" value="1"/>
</dbReference>
<dbReference type="AlphaFoldDB" id="A0A075GBE7"/>
<dbReference type="PIRSF" id="PIRSF000498">
    <property type="entry name" value="Riboflavin_syn_A"/>
    <property type="match status" value="1"/>
</dbReference>
<dbReference type="CDD" id="cd00402">
    <property type="entry name" value="Riboflavin_synthase_like"/>
    <property type="match status" value="1"/>
</dbReference>
<dbReference type="EC" id="2.5.1.9" evidence="2"/>
<keyword evidence="1" id="KW-0677">Repeat</keyword>
<dbReference type="PANTHER" id="PTHR21098:SF0">
    <property type="entry name" value="RIBOFLAVIN SYNTHASE"/>
    <property type="match status" value="1"/>
</dbReference>
<evidence type="ECO:0000313" key="5">
    <source>
        <dbReference type="EMBL" id="AIE99311.1"/>
    </source>
</evidence>
<evidence type="ECO:0000256" key="2">
    <source>
        <dbReference type="NCBIfam" id="TIGR00187"/>
    </source>
</evidence>
<feature type="domain" description="Lumazine-binding" evidence="4">
    <location>
        <begin position="1"/>
        <end position="96"/>
    </location>
</feature>
<sequence length="201" mass="21540">MYTGIVAGTAPILNAEAGDGFRFFTVDLAGFDGNLEIGASVALDGVCMTVVAIDSGKIGFEAIKETLDRTTLAERVTGDFLNVERSLRMGDELGGHLLSGHVMCTAKILERTEMGEGLDLRVSIAEESRPYILEKGYVAVDGMSLTVGCVDESAFDLHIIPETLRVTTIGQKQVGDRVNIEVDSQTQAIIDTLSRRIEVSG</sequence>
<dbReference type="Gene3D" id="2.40.30.20">
    <property type="match status" value="2"/>
</dbReference>
<dbReference type="Pfam" id="PF00677">
    <property type="entry name" value="Lum_binding"/>
    <property type="match status" value="2"/>
</dbReference>
<accession>A0A075GBE7</accession>
<dbReference type="PROSITE" id="PS51177">
    <property type="entry name" value="LUMAZINE_BIND"/>
    <property type="match status" value="2"/>
</dbReference>
<organism evidence="5">
    <name type="scientific">uncultured marine group II/III euryarchaeote KM3_109_A02</name>
    <dbReference type="NCBI Taxonomy" id="1457849"/>
    <lineage>
        <taxon>Archaea</taxon>
        <taxon>Methanobacteriati</taxon>
        <taxon>Methanobacteriota</taxon>
        <taxon>environmental samples</taxon>
    </lineage>
</organism>
<dbReference type="NCBIfam" id="NF009566">
    <property type="entry name" value="PRK13020.1"/>
    <property type="match status" value="1"/>
</dbReference>
<dbReference type="InterPro" id="IPR001783">
    <property type="entry name" value="Lumazine-bd"/>
</dbReference>
<dbReference type="SUPFAM" id="SSF63380">
    <property type="entry name" value="Riboflavin synthase domain-like"/>
    <property type="match status" value="2"/>
</dbReference>
<evidence type="ECO:0000256" key="1">
    <source>
        <dbReference type="ARBA" id="ARBA00022737"/>
    </source>
</evidence>